<keyword evidence="2" id="KW-0238">DNA-binding</keyword>
<protein>
    <submittedName>
        <fullName evidence="5">LacI family transcriptional regulator</fullName>
    </submittedName>
</protein>
<dbReference type="SMART" id="SM00354">
    <property type="entry name" value="HTH_LACI"/>
    <property type="match status" value="1"/>
</dbReference>
<dbReference type="GO" id="GO:0000976">
    <property type="term" value="F:transcription cis-regulatory region binding"/>
    <property type="evidence" value="ECO:0007669"/>
    <property type="project" value="TreeGrafter"/>
</dbReference>
<reference evidence="5 6" key="1">
    <citation type="submission" date="2018-01" db="EMBL/GenBank/DDBJ databases">
        <title>Lactibacter flavus gen. nov., sp. nov., a novel bacterium of the family Propionibacteriaceae isolated from raw milk and dairy products.</title>
        <authorList>
            <person name="Wenning M."/>
            <person name="Breitenwieser F."/>
            <person name="Huptas C."/>
            <person name="von Neubeck M."/>
            <person name="Busse H.-J."/>
            <person name="Scherer S."/>
        </authorList>
    </citation>
    <scope>NUCLEOTIDE SEQUENCE [LARGE SCALE GENOMIC DNA]</scope>
    <source>
        <strain evidence="5 6">VG341</strain>
    </source>
</reference>
<evidence type="ECO:0000259" key="4">
    <source>
        <dbReference type="PROSITE" id="PS50932"/>
    </source>
</evidence>
<dbReference type="Proteomes" id="UP000290624">
    <property type="component" value="Unassembled WGS sequence"/>
</dbReference>
<keyword evidence="6" id="KW-1185">Reference proteome</keyword>
<dbReference type="CDD" id="cd06279">
    <property type="entry name" value="PBP1_LacI-like"/>
    <property type="match status" value="1"/>
</dbReference>
<proteinExistence type="predicted"/>
<evidence type="ECO:0000313" key="6">
    <source>
        <dbReference type="Proteomes" id="UP000290624"/>
    </source>
</evidence>
<dbReference type="PANTHER" id="PTHR30146">
    <property type="entry name" value="LACI-RELATED TRANSCRIPTIONAL REPRESSOR"/>
    <property type="match status" value="1"/>
</dbReference>
<dbReference type="SUPFAM" id="SSF53822">
    <property type="entry name" value="Periplasmic binding protein-like I"/>
    <property type="match status" value="1"/>
</dbReference>
<dbReference type="InterPro" id="IPR046335">
    <property type="entry name" value="LacI/GalR-like_sensor"/>
</dbReference>
<dbReference type="EMBL" id="PPCV01000009">
    <property type="protein sequence ID" value="RXW31400.1"/>
    <property type="molecule type" value="Genomic_DNA"/>
</dbReference>
<evidence type="ECO:0000256" key="3">
    <source>
        <dbReference type="ARBA" id="ARBA00023163"/>
    </source>
</evidence>
<name>A0A4Q2ECX3_9ACTN</name>
<dbReference type="SUPFAM" id="SSF47413">
    <property type="entry name" value="lambda repressor-like DNA-binding domains"/>
    <property type="match status" value="1"/>
</dbReference>
<dbReference type="Pfam" id="PF00356">
    <property type="entry name" value="LacI"/>
    <property type="match status" value="1"/>
</dbReference>
<gene>
    <name evidence="5" type="ORF">C1706_12090</name>
</gene>
<organism evidence="5 6">
    <name type="scientific">Propioniciclava flava</name>
    <dbReference type="NCBI Taxonomy" id="2072026"/>
    <lineage>
        <taxon>Bacteria</taxon>
        <taxon>Bacillati</taxon>
        <taxon>Actinomycetota</taxon>
        <taxon>Actinomycetes</taxon>
        <taxon>Propionibacteriales</taxon>
        <taxon>Propionibacteriaceae</taxon>
        <taxon>Propioniciclava</taxon>
    </lineage>
</organism>
<dbReference type="InterPro" id="IPR010982">
    <property type="entry name" value="Lambda_DNA-bd_dom_sf"/>
</dbReference>
<dbReference type="InterPro" id="IPR000843">
    <property type="entry name" value="HTH_LacI"/>
</dbReference>
<dbReference type="Pfam" id="PF13377">
    <property type="entry name" value="Peripla_BP_3"/>
    <property type="match status" value="1"/>
</dbReference>
<evidence type="ECO:0000313" key="5">
    <source>
        <dbReference type="EMBL" id="RXW31400.1"/>
    </source>
</evidence>
<dbReference type="OrthoDB" id="59108at2"/>
<dbReference type="PANTHER" id="PTHR30146:SF138">
    <property type="entry name" value="TRANSCRIPTIONAL REGULATORY PROTEIN"/>
    <property type="match status" value="1"/>
</dbReference>
<sequence>MGSLALQSRGRLITVTIKSTMDVEGVIGMGRVTQKDVAAVMGVSVMTVSNAFNRPDQLSEDLRVRVLQRAKKMGYSGPDAVARQLRTGRTNTYAVVFDEDLSYAFSDPFTVLWLRGFSEVMSAHGTSITLLSVPASDPASLAAVQDAAVDGLVGLCGDKPAVIKARELGLPTVYCTLSEDLHNDTFVAIDDRAAGRDLGAHLYRLGHRRVTVLAEIPRLSDADHVEWHPGQLADQDDLPPWALDSRSRLFGILEGLGDADVRIVLTGPNSRDSGRNAGDVVLDRHDRPTAVVGMSDILALGFLDALAQRGLQPGRDVSVAGFDDIGEAAPAGLTTIRQPIAEKGREAARLVLDPRRPNRQIMLPHRLMVRASTAPLL</sequence>
<evidence type="ECO:0000256" key="2">
    <source>
        <dbReference type="ARBA" id="ARBA00023125"/>
    </source>
</evidence>
<comment type="caution">
    <text evidence="5">The sequence shown here is derived from an EMBL/GenBank/DDBJ whole genome shotgun (WGS) entry which is preliminary data.</text>
</comment>
<dbReference type="AlphaFoldDB" id="A0A4Q2ECX3"/>
<dbReference type="PROSITE" id="PS50932">
    <property type="entry name" value="HTH_LACI_2"/>
    <property type="match status" value="1"/>
</dbReference>
<keyword evidence="3" id="KW-0804">Transcription</keyword>
<accession>A0A4Q2ECX3</accession>
<evidence type="ECO:0000256" key="1">
    <source>
        <dbReference type="ARBA" id="ARBA00023015"/>
    </source>
</evidence>
<dbReference type="Gene3D" id="3.40.50.2300">
    <property type="match status" value="3"/>
</dbReference>
<dbReference type="CDD" id="cd01392">
    <property type="entry name" value="HTH_LacI"/>
    <property type="match status" value="1"/>
</dbReference>
<dbReference type="Gene3D" id="1.10.260.40">
    <property type="entry name" value="lambda repressor-like DNA-binding domains"/>
    <property type="match status" value="1"/>
</dbReference>
<keyword evidence="1" id="KW-0805">Transcription regulation</keyword>
<feature type="domain" description="HTH lacI-type" evidence="4">
    <location>
        <begin position="32"/>
        <end position="87"/>
    </location>
</feature>
<dbReference type="InterPro" id="IPR028082">
    <property type="entry name" value="Peripla_BP_I"/>
</dbReference>
<dbReference type="GO" id="GO:0003700">
    <property type="term" value="F:DNA-binding transcription factor activity"/>
    <property type="evidence" value="ECO:0007669"/>
    <property type="project" value="TreeGrafter"/>
</dbReference>